<dbReference type="Gramene" id="Manes.12G138000.1.v8.1">
    <property type="protein sequence ID" value="Manes.12G138000.1.v8.1.CDS.1"/>
    <property type="gene ID" value="Manes.12G138000.v8.1"/>
</dbReference>
<protein>
    <submittedName>
        <fullName evidence="1">Uncharacterized protein</fullName>
    </submittedName>
</protein>
<proteinExistence type="predicted"/>
<organism evidence="1 2">
    <name type="scientific">Manihot esculenta</name>
    <name type="common">Cassava</name>
    <name type="synonym">Jatropha manihot</name>
    <dbReference type="NCBI Taxonomy" id="3983"/>
    <lineage>
        <taxon>Eukaryota</taxon>
        <taxon>Viridiplantae</taxon>
        <taxon>Streptophyta</taxon>
        <taxon>Embryophyta</taxon>
        <taxon>Tracheophyta</taxon>
        <taxon>Spermatophyta</taxon>
        <taxon>Magnoliopsida</taxon>
        <taxon>eudicotyledons</taxon>
        <taxon>Gunneridae</taxon>
        <taxon>Pentapetalae</taxon>
        <taxon>rosids</taxon>
        <taxon>fabids</taxon>
        <taxon>Malpighiales</taxon>
        <taxon>Euphorbiaceae</taxon>
        <taxon>Crotonoideae</taxon>
        <taxon>Manihoteae</taxon>
        <taxon>Manihot</taxon>
    </lineage>
</organism>
<dbReference type="AlphaFoldDB" id="A0A2C9UWK1"/>
<sequence>MCLKLGYSFKKGKFVRVKKSDDEDDDGDHGIEAKGLLSKEIQRWKKQQETLTAQAEDASSFCSKPSKCNRR</sequence>
<dbReference type="EMBL" id="CM004398">
    <property type="protein sequence ID" value="OAY35878.1"/>
    <property type="molecule type" value="Genomic_DNA"/>
</dbReference>
<reference evidence="2" key="1">
    <citation type="journal article" date="2016" name="Nat. Biotechnol.">
        <title>Sequencing wild and cultivated cassava and related species reveals extensive interspecific hybridization and genetic diversity.</title>
        <authorList>
            <person name="Bredeson J.V."/>
            <person name="Lyons J.B."/>
            <person name="Prochnik S.E."/>
            <person name="Wu G.A."/>
            <person name="Ha C.M."/>
            <person name="Edsinger-Gonzales E."/>
            <person name="Grimwood J."/>
            <person name="Schmutz J."/>
            <person name="Rabbi I.Y."/>
            <person name="Egesi C."/>
            <person name="Nauluvula P."/>
            <person name="Lebot V."/>
            <person name="Ndunguru J."/>
            <person name="Mkamilo G."/>
            <person name="Bart R.S."/>
            <person name="Setter T.L."/>
            <person name="Gleadow R.M."/>
            <person name="Kulakow P."/>
            <person name="Ferguson M.E."/>
            <person name="Rounsley S."/>
            <person name="Rokhsar D.S."/>
        </authorList>
    </citation>
    <scope>NUCLEOTIDE SEQUENCE [LARGE SCALE GENOMIC DNA]</scope>
    <source>
        <strain evidence="2">cv. AM560-2</strain>
    </source>
</reference>
<evidence type="ECO:0000313" key="1">
    <source>
        <dbReference type="EMBL" id="OAY35878.1"/>
    </source>
</evidence>
<dbReference type="OMA" id="MCLKLGY"/>
<evidence type="ECO:0000313" key="2">
    <source>
        <dbReference type="Proteomes" id="UP000091857"/>
    </source>
</evidence>
<name>A0A2C9UWK1_MANES</name>
<keyword evidence="2" id="KW-1185">Reference proteome</keyword>
<comment type="caution">
    <text evidence="1">The sequence shown here is derived from an EMBL/GenBank/DDBJ whole genome shotgun (WGS) entry which is preliminary data.</text>
</comment>
<gene>
    <name evidence="1" type="ORF">MANES_12G138000v8</name>
</gene>
<dbReference type="Proteomes" id="UP000091857">
    <property type="component" value="Chromosome 12"/>
</dbReference>
<accession>A0A2C9UWK1</accession>